<evidence type="ECO:0000313" key="1">
    <source>
        <dbReference type="EMBL" id="KAH9362522.1"/>
    </source>
</evidence>
<dbReference type="Proteomes" id="UP000821853">
    <property type="component" value="Chromosome 1"/>
</dbReference>
<comment type="caution">
    <text evidence="1">The sequence shown here is derived from an EMBL/GenBank/DDBJ whole genome shotgun (WGS) entry which is preliminary data.</text>
</comment>
<dbReference type="EMBL" id="JABSTR010000001">
    <property type="protein sequence ID" value="KAH9362522.1"/>
    <property type="molecule type" value="Genomic_DNA"/>
</dbReference>
<organism evidence="1 2">
    <name type="scientific">Haemaphysalis longicornis</name>
    <name type="common">Bush tick</name>
    <dbReference type="NCBI Taxonomy" id="44386"/>
    <lineage>
        <taxon>Eukaryota</taxon>
        <taxon>Metazoa</taxon>
        <taxon>Ecdysozoa</taxon>
        <taxon>Arthropoda</taxon>
        <taxon>Chelicerata</taxon>
        <taxon>Arachnida</taxon>
        <taxon>Acari</taxon>
        <taxon>Parasitiformes</taxon>
        <taxon>Ixodida</taxon>
        <taxon>Ixodoidea</taxon>
        <taxon>Ixodidae</taxon>
        <taxon>Haemaphysalinae</taxon>
        <taxon>Haemaphysalis</taxon>
    </lineage>
</organism>
<name>A0A9J6FHI7_HAELO</name>
<sequence length="86" mass="9541">MQQHFRPSNRVPTRARKQAADLCGQLGVTKLVNSSVKAEGLSLQPFFSAKTHNEETPFRVIVSERGTCSVIWGSTYRDTSTSSELI</sequence>
<evidence type="ECO:0000313" key="2">
    <source>
        <dbReference type="Proteomes" id="UP000821853"/>
    </source>
</evidence>
<accession>A0A9J6FHI7</accession>
<protein>
    <submittedName>
        <fullName evidence="1">Uncharacterized protein</fullName>
    </submittedName>
</protein>
<keyword evidence="2" id="KW-1185">Reference proteome</keyword>
<gene>
    <name evidence="1" type="ORF">HPB48_015564</name>
</gene>
<dbReference type="AlphaFoldDB" id="A0A9J6FHI7"/>
<reference evidence="1 2" key="1">
    <citation type="journal article" date="2020" name="Cell">
        <title>Large-Scale Comparative Analyses of Tick Genomes Elucidate Their Genetic Diversity and Vector Capacities.</title>
        <authorList>
            <consortium name="Tick Genome and Microbiome Consortium (TIGMIC)"/>
            <person name="Jia N."/>
            <person name="Wang J."/>
            <person name="Shi W."/>
            <person name="Du L."/>
            <person name="Sun Y."/>
            <person name="Zhan W."/>
            <person name="Jiang J.F."/>
            <person name="Wang Q."/>
            <person name="Zhang B."/>
            <person name="Ji P."/>
            <person name="Bell-Sakyi L."/>
            <person name="Cui X.M."/>
            <person name="Yuan T.T."/>
            <person name="Jiang B.G."/>
            <person name="Yang W.F."/>
            <person name="Lam T.T."/>
            <person name="Chang Q.C."/>
            <person name="Ding S.J."/>
            <person name="Wang X.J."/>
            <person name="Zhu J.G."/>
            <person name="Ruan X.D."/>
            <person name="Zhao L."/>
            <person name="Wei J.T."/>
            <person name="Ye R.Z."/>
            <person name="Que T.C."/>
            <person name="Du C.H."/>
            <person name="Zhou Y.H."/>
            <person name="Cheng J.X."/>
            <person name="Dai P.F."/>
            <person name="Guo W.B."/>
            <person name="Han X.H."/>
            <person name="Huang E.J."/>
            <person name="Li L.F."/>
            <person name="Wei W."/>
            <person name="Gao Y.C."/>
            <person name="Liu J.Z."/>
            <person name="Shao H.Z."/>
            <person name="Wang X."/>
            <person name="Wang C.C."/>
            <person name="Yang T.C."/>
            <person name="Huo Q.B."/>
            <person name="Li W."/>
            <person name="Chen H.Y."/>
            <person name="Chen S.E."/>
            <person name="Zhou L.G."/>
            <person name="Ni X.B."/>
            <person name="Tian J.H."/>
            <person name="Sheng Y."/>
            <person name="Liu T."/>
            <person name="Pan Y.S."/>
            <person name="Xia L.Y."/>
            <person name="Li J."/>
            <person name="Zhao F."/>
            <person name="Cao W.C."/>
        </authorList>
    </citation>
    <scope>NUCLEOTIDE SEQUENCE [LARGE SCALE GENOMIC DNA]</scope>
    <source>
        <strain evidence="1">HaeL-2018</strain>
    </source>
</reference>
<proteinExistence type="predicted"/>
<dbReference type="VEuPathDB" id="VectorBase:HLOH_051479"/>